<keyword evidence="3" id="KW-1185">Reference proteome</keyword>
<dbReference type="Proteomes" id="UP000708208">
    <property type="component" value="Unassembled WGS sequence"/>
</dbReference>
<evidence type="ECO:0000313" key="3">
    <source>
        <dbReference type="Proteomes" id="UP000708208"/>
    </source>
</evidence>
<feature type="chain" id="PRO_5035285592" description="Salivary secreted peptide" evidence="1">
    <location>
        <begin position="19"/>
        <end position="84"/>
    </location>
</feature>
<gene>
    <name evidence="2" type="ORF">AFUS01_LOCUS18904</name>
</gene>
<dbReference type="EMBL" id="CAJVCH010191224">
    <property type="protein sequence ID" value="CAG7730245.1"/>
    <property type="molecule type" value="Genomic_DNA"/>
</dbReference>
<protein>
    <recommendedName>
        <fullName evidence="4">Salivary secreted peptide</fullName>
    </recommendedName>
</protein>
<feature type="signal peptide" evidence="1">
    <location>
        <begin position="1"/>
        <end position="18"/>
    </location>
</feature>
<evidence type="ECO:0000256" key="1">
    <source>
        <dbReference type="SAM" id="SignalP"/>
    </source>
</evidence>
<evidence type="ECO:0008006" key="4">
    <source>
        <dbReference type="Google" id="ProtNLM"/>
    </source>
</evidence>
<evidence type="ECO:0000313" key="2">
    <source>
        <dbReference type="EMBL" id="CAG7730245.1"/>
    </source>
</evidence>
<organism evidence="2 3">
    <name type="scientific">Allacma fusca</name>
    <dbReference type="NCBI Taxonomy" id="39272"/>
    <lineage>
        <taxon>Eukaryota</taxon>
        <taxon>Metazoa</taxon>
        <taxon>Ecdysozoa</taxon>
        <taxon>Arthropoda</taxon>
        <taxon>Hexapoda</taxon>
        <taxon>Collembola</taxon>
        <taxon>Symphypleona</taxon>
        <taxon>Sminthuridae</taxon>
        <taxon>Allacma</taxon>
    </lineage>
</organism>
<dbReference type="AlphaFoldDB" id="A0A8J2K056"/>
<comment type="caution">
    <text evidence="2">The sequence shown here is derived from an EMBL/GenBank/DDBJ whole genome shotgun (WGS) entry which is preliminary data.</text>
</comment>
<accession>A0A8J2K056</accession>
<name>A0A8J2K056_9HEXA</name>
<sequence>MKATIIFGIICLVYWVLASQAAEDTKTPKQGGFRNWLKAQLGITATTTTTTTTTTVKPNLLNRVQSIYRKAKDKAKQLLDPKTL</sequence>
<reference evidence="2" key="1">
    <citation type="submission" date="2021-06" db="EMBL/GenBank/DDBJ databases">
        <authorList>
            <person name="Hodson N. C."/>
            <person name="Mongue J. A."/>
            <person name="Jaron S. K."/>
        </authorList>
    </citation>
    <scope>NUCLEOTIDE SEQUENCE</scope>
</reference>
<proteinExistence type="predicted"/>
<keyword evidence="1" id="KW-0732">Signal</keyword>